<dbReference type="SUPFAM" id="SSF56300">
    <property type="entry name" value="Metallo-dependent phosphatases"/>
    <property type="match status" value="1"/>
</dbReference>
<dbReference type="EMBL" id="AENT01000010">
    <property type="protein sequence ID" value="EFR43073.1"/>
    <property type="molecule type" value="Genomic_DNA"/>
</dbReference>
<dbReference type="AlphaFoldDB" id="E4L810"/>
<name>E4L810_9FIRM</name>
<dbReference type="InterPro" id="IPR051158">
    <property type="entry name" value="Metallophosphoesterase_sf"/>
</dbReference>
<dbReference type="Pfam" id="PF00149">
    <property type="entry name" value="Metallophos"/>
    <property type="match status" value="1"/>
</dbReference>
<dbReference type="GO" id="GO:0016787">
    <property type="term" value="F:hydrolase activity"/>
    <property type="evidence" value="ECO:0007669"/>
    <property type="project" value="InterPro"/>
</dbReference>
<dbReference type="PANTHER" id="PTHR31302">
    <property type="entry name" value="TRANSMEMBRANE PROTEIN WITH METALLOPHOSPHOESTERASE DOMAIN-RELATED"/>
    <property type="match status" value="1"/>
</dbReference>
<comment type="caution">
    <text evidence="2">The sequence shown here is derived from an EMBL/GenBank/DDBJ whole genome shotgun (WGS) entry which is preliminary data.</text>
</comment>
<dbReference type="eggNOG" id="COG1768">
    <property type="taxonomic scope" value="Bacteria"/>
</dbReference>
<dbReference type="InterPro" id="IPR014578">
    <property type="entry name" value="Pesterase_CT488"/>
</dbReference>
<organism evidence="2 3">
    <name type="scientific">Dialister micraerophilus UPII 345-E</name>
    <dbReference type="NCBI Taxonomy" id="910314"/>
    <lineage>
        <taxon>Bacteria</taxon>
        <taxon>Bacillati</taxon>
        <taxon>Bacillota</taxon>
        <taxon>Negativicutes</taxon>
        <taxon>Veillonellales</taxon>
        <taxon>Veillonellaceae</taxon>
        <taxon>Dialister</taxon>
    </lineage>
</organism>
<evidence type="ECO:0000259" key="1">
    <source>
        <dbReference type="Pfam" id="PF00149"/>
    </source>
</evidence>
<dbReference type="RefSeq" id="WP_007554119.1">
    <property type="nucleotide sequence ID" value="NZ_AENT01000010.1"/>
</dbReference>
<evidence type="ECO:0000313" key="2">
    <source>
        <dbReference type="EMBL" id="EFR43073.1"/>
    </source>
</evidence>
<gene>
    <name evidence="2" type="ORF">HMPREF9220_0856</name>
</gene>
<dbReference type="InterPro" id="IPR004843">
    <property type="entry name" value="Calcineurin-like_PHP"/>
</dbReference>
<sequence>MKLYAFSDFHLSGDPPTKPMDIFGDHWKNHRQKIVNSWLETIKPEDTVILAGDLSWAMNLKTAISDLLMIGNLPGRKIIVRGNHDYWWDTVTKMTKMTQGKFEFIHNCAIKVGQIALTGTRGWIAETSRKFTKDDEKILTREEGRMERGLISAQKLPCERIIACLHYPPYDEARNPTHMHDIMKKYGATDCIYGHIHGNPHFYNIPSEVDGIRLHLTSADYLNFKPLFICDLEDTDA</sequence>
<dbReference type="Proteomes" id="UP000004594">
    <property type="component" value="Unassembled WGS sequence"/>
</dbReference>
<feature type="domain" description="Calcineurin-like phosphoesterase" evidence="1">
    <location>
        <begin position="1"/>
        <end position="198"/>
    </location>
</feature>
<dbReference type="OrthoDB" id="8610138at2"/>
<reference evidence="2 3" key="1">
    <citation type="submission" date="2010-11" db="EMBL/GenBank/DDBJ databases">
        <authorList>
            <person name="Durkin A.S."/>
            <person name="Madupu R."/>
            <person name="Torralba M."/>
            <person name="Gillis M."/>
            <person name="Methe B."/>
            <person name="Sutton G."/>
            <person name="Nelson K.E."/>
        </authorList>
    </citation>
    <scope>NUCLEOTIDE SEQUENCE [LARGE SCALE GENOMIC DNA]</scope>
    <source>
        <strain evidence="2 3">UPII 345-E</strain>
    </source>
</reference>
<evidence type="ECO:0000313" key="3">
    <source>
        <dbReference type="Proteomes" id="UP000004594"/>
    </source>
</evidence>
<dbReference type="PIRSF" id="PIRSF033094">
    <property type="entry name" value="Pesterase_CT488"/>
    <property type="match status" value="1"/>
</dbReference>
<dbReference type="InterPro" id="IPR029052">
    <property type="entry name" value="Metallo-depent_PP-like"/>
</dbReference>
<dbReference type="PANTHER" id="PTHR31302:SF22">
    <property type="entry name" value="PHOSPHOESTERASE"/>
    <property type="match status" value="1"/>
</dbReference>
<accession>E4L810</accession>
<protein>
    <submittedName>
        <fullName evidence="2">Ser/Thr phosphatase family protein</fullName>
    </submittedName>
</protein>
<dbReference type="Gene3D" id="3.60.21.10">
    <property type="match status" value="1"/>
</dbReference>
<proteinExistence type="predicted"/>